<dbReference type="InterPro" id="IPR017871">
    <property type="entry name" value="ABC_transporter-like_CS"/>
</dbReference>
<dbReference type="PANTHER" id="PTHR43776:SF7">
    <property type="entry name" value="D,D-DIPEPTIDE TRANSPORT ATP-BINDING PROTEIN DDPF-RELATED"/>
    <property type="match status" value="1"/>
</dbReference>
<dbReference type="PANTHER" id="PTHR43776">
    <property type="entry name" value="TRANSPORT ATP-BINDING PROTEIN"/>
    <property type="match status" value="1"/>
</dbReference>
<dbReference type="RefSeq" id="WP_330154363.1">
    <property type="nucleotide sequence ID" value="NZ_JAUZMZ010000220.1"/>
</dbReference>
<dbReference type="Proteomes" id="UP001331936">
    <property type="component" value="Unassembled WGS sequence"/>
</dbReference>
<evidence type="ECO:0000256" key="2">
    <source>
        <dbReference type="ARBA" id="ARBA00022448"/>
    </source>
</evidence>
<sequence>MTTTTSPVPAVSKAATGEPILSIENLTVEYRDSRGRTVHAVAGVSFDLFEGETVGLVGESGCGKSTIAKAVVGLAPIGSGTIRAFGADLASMNRQQEKNFRRQCQMIFQDPISSLNPQRRVKHIVAEGLEILGGLGKGEIAGRVEKMLAAVGLDPANARDRRPHEFSGGQCQRISIARALAVEPTLLVCDEPVSALDVSVQAQILNILQDMKSRFKLTMLFIAHDLAVIKNVSDRIVVMHLGALCESATPDELFENPLHPYTLGLIRSIPRPDPSAEIERAFAVGEVPSPTDPPSGCRFRTRCPLARDVCAQVDPEMVEHSPGHFVACHFPLVDGGDTSSRLGVAEEISQ</sequence>
<dbReference type="PROSITE" id="PS50893">
    <property type="entry name" value="ABC_TRANSPORTER_2"/>
    <property type="match status" value="1"/>
</dbReference>
<evidence type="ECO:0000259" key="5">
    <source>
        <dbReference type="PROSITE" id="PS50893"/>
    </source>
</evidence>
<keyword evidence="2" id="KW-0813">Transport</keyword>
<evidence type="ECO:0000313" key="6">
    <source>
        <dbReference type="EMBL" id="MEE2035018.1"/>
    </source>
</evidence>
<keyword evidence="4 6" id="KW-0067">ATP-binding</keyword>
<name>A0ABU7JYD7_9NOCA</name>
<accession>A0ABU7JYD7</accession>
<dbReference type="InterPro" id="IPR013563">
    <property type="entry name" value="Oligopep_ABC_C"/>
</dbReference>
<proteinExistence type="inferred from homology"/>
<dbReference type="InterPro" id="IPR027417">
    <property type="entry name" value="P-loop_NTPase"/>
</dbReference>
<dbReference type="Pfam" id="PF00005">
    <property type="entry name" value="ABC_tran"/>
    <property type="match status" value="1"/>
</dbReference>
<dbReference type="GO" id="GO:0005524">
    <property type="term" value="F:ATP binding"/>
    <property type="evidence" value="ECO:0007669"/>
    <property type="project" value="UniProtKB-KW"/>
</dbReference>
<dbReference type="InterPro" id="IPR003593">
    <property type="entry name" value="AAA+_ATPase"/>
</dbReference>
<dbReference type="PROSITE" id="PS00211">
    <property type="entry name" value="ABC_TRANSPORTER_1"/>
    <property type="match status" value="1"/>
</dbReference>
<dbReference type="EMBL" id="JAUZMZ010000220">
    <property type="protein sequence ID" value="MEE2035018.1"/>
    <property type="molecule type" value="Genomic_DNA"/>
</dbReference>
<keyword evidence="3" id="KW-0547">Nucleotide-binding</keyword>
<dbReference type="NCBIfam" id="TIGR01727">
    <property type="entry name" value="oligo_HPY"/>
    <property type="match status" value="1"/>
</dbReference>
<comment type="similarity">
    <text evidence="1">Belongs to the ABC transporter superfamily.</text>
</comment>
<organism evidence="6 7">
    <name type="scientific">Rhodococcus chondri</name>
    <dbReference type="NCBI Taxonomy" id="3065941"/>
    <lineage>
        <taxon>Bacteria</taxon>
        <taxon>Bacillati</taxon>
        <taxon>Actinomycetota</taxon>
        <taxon>Actinomycetes</taxon>
        <taxon>Mycobacteriales</taxon>
        <taxon>Nocardiaceae</taxon>
        <taxon>Rhodococcus</taxon>
    </lineage>
</organism>
<dbReference type="SUPFAM" id="SSF52540">
    <property type="entry name" value="P-loop containing nucleoside triphosphate hydrolases"/>
    <property type="match status" value="1"/>
</dbReference>
<evidence type="ECO:0000313" key="7">
    <source>
        <dbReference type="Proteomes" id="UP001331936"/>
    </source>
</evidence>
<feature type="domain" description="ABC transporter" evidence="5">
    <location>
        <begin position="21"/>
        <end position="266"/>
    </location>
</feature>
<keyword evidence="7" id="KW-1185">Reference proteome</keyword>
<dbReference type="Gene3D" id="3.40.50.300">
    <property type="entry name" value="P-loop containing nucleotide triphosphate hydrolases"/>
    <property type="match status" value="1"/>
</dbReference>
<comment type="caution">
    <text evidence="6">The sequence shown here is derived from an EMBL/GenBank/DDBJ whole genome shotgun (WGS) entry which is preliminary data.</text>
</comment>
<evidence type="ECO:0000256" key="4">
    <source>
        <dbReference type="ARBA" id="ARBA00022840"/>
    </source>
</evidence>
<dbReference type="InterPro" id="IPR050319">
    <property type="entry name" value="ABC_transp_ATP-bind"/>
</dbReference>
<evidence type="ECO:0000256" key="1">
    <source>
        <dbReference type="ARBA" id="ARBA00005417"/>
    </source>
</evidence>
<dbReference type="Pfam" id="PF08352">
    <property type="entry name" value="oligo_HPY"/>
    <property type="match status" value="1"/>
</dbReference>
<reference evidence="6 7" key="1">
    <citation type="submission" date="2023-08" db="EMBL/GenBank/DDBJ databases">
        <authorList>
            <person name="Girao M."/>
            <person name="Carvalho M.F."/>
        </authorList>
    </citation>
    <scope>NUCLEOTIDE SEQUENCE [LARGE SCALE GENOMIC DNA]</scope>
    <source>
        <strain evidence="6 7">CC-R104</strain>
    </source>
</reference>
<dbReference type="InterPro" id="IPR003439">
    <property type="entry name" value="ABC_transporter-like_ATP-bd"/>
</dbReference>
<dbReference type="SMART" id="SM00382">
    <property type="entry name" value="AAA"/>
    <property type="match status" value="1"/>
</dbReference>
<dbReference type="CDD" id="cd03257">
    <property type="entry name" value="ABC_NikE_OppD_transporters"/>
    <property type="match status" value="1"/>
</dbReference>
<protein>
    <submittedName>
        <fullName evidence="6">ATP-binding cassette domain-containing protein</fullName>
    </submittedName>
</protein>
<gene>
    <name evidence="6" type="ORF">Q8814_23395</name>
</gene>
<evidence type="ECO:0000256" key="3">
    <source>
        <dbReference type="ARBA" id="ARBA00022741"/>
    </source>
</evidence>